<accession>A0ABP0IIV0</accession>
<evidence type="ECO:0008006" key="3">
    <source>
        <dbReference type="Google" id="ProtNLM"/>
    </source>
</evidence>
<proteinExistence type="predicted"/>
<reference evidence="1 2" key="1">
    <citation type="submission" date="2024-02" db="EMBL/GenBank/DDBJ databases">
        <authorList>
            <person name="Chen Y."/>
            <person name="Shah S."/>
            <person name="Dougan E. K."/>
            <person name="Thang M."/>
            <person name="Chan C."/>
        </authorList>
    </citation>
    <scope>NUCLEOTIDE SEQUENCE [LARGE SCALE GENOMIC DNA]</scope>
</reference>
<name>A0ABP0IIV0_9DINO</name>
<gene>
    <name evidence="1" type="ORF">CCMP2556_LOCUS6416</name>
</gene>
<dbReference type="Proteomes" id="UP001642484">
    <property type="component" value="Unassembled WGS sequence"/>
</dbReference>
<dbReference type="EMBL" id="CAXAMN010002780">
    <property type="protein sequence ID" value="CAK9001329.1"/>
    <property type="molecule type" value="Genomic_DNA"/>
</dbReference>
<sequence>MSNICCSWPGGKLRLVIRSMVVAGQSKTSVGVRSFTPWRWRWLIRGGVPTPPTQRSWCALCLMTSDLDWHSWQLTDRRHQVQKVTCMQMAAASAASIGGAVKKALLQVGLLPAEITAGIGAPPECGVAAEWLPKPDPAPYGLASWTKLRWAEDIPRNRWVISFVQQAVDMAEMYQLPMGTGGWVQIRALFWRFPQLHEACFGTAHFLARLVVKDQTRALDAKVVSGRVAVRRINALERLQGFVEDYASRLPPAAHLSVAELMGTSLVGELWSELPQKPLLECLRPCALFDVNPSARGLTLRPAADRLRLGLERLFRHPETGRLHAQLSETGSVPLSSLLRYFGQRLLGGVRFSPQQALEALSSSKELLVDPKTLTVHVQEWHKYNLSMLPKIQEVPANKERLIHLVAERRGRWRRTSTFSSQLSDKQRVRRRFREILDFYMHPFNIQHNCLLRHGADEGSWAWPLHRLAADFPRVEVLVSLIGPQEMPSFLEAVCQEPAEYMDIVSNWATEEPVVKPRYTPDLRMPVLSWCGQNDDWVYKHFASRYEERPTAPENAAVILSCNLHCKEVPSLELTASGEVLEPNLEQQRWRSRVLRQLLAYSPDILCLQHVEAELTSSVCSLERNGGQAS</sequence>
<evidence type="ECO:0000313" key="2">
    <source>
        <dbReference type="Proteomes" id="UP001642484"/>
    </source>
</evidence>
<comment type="caution">
    <text evidence="1">The sequence shown here is derived from an EMBL/GenBank/DDBJ whole genome shotgun (WGS) entry which is preliminary data.</text>
</comment>
<keyword evidence="2" id="KW-1185">Reference proteome</keyword>
<evidence type="ECO:0000313" key="1">
    <source>
        <dbReference type="EMBL" id="CAK9001329.1"/>
    </source>
</evidence>
<protein>
    <recommendedName>
        <fullName evidence="3">Nocturnin</fullName>
    </recommendedName>
</protein>
<organism evidence="1 2">
    <name type="scientific">Durusdinium trenchii</name>
    <dbReference type="NCBI Taxonomy" id="1381693"/>
    <lineage>
        <taxon>Eukaryota</taxon>
        <taxon>Sar</taxon>
        <taxon>Alveolata</taxon>
        <taxon>Dinophyceae</taxon>
        <taxon>Suessiales</taxon>
        <taxon>Symbiodiniaceae</taxon>
        <taxon>Durusdinium</taxon>
    </lineage>
</organism>